<organism evidence="1 2">
    <name type="scientific">Quercus rubra</name>
    <name type="common">Northern red oak</name>
    <name type="synonym">Quercus borealis</name>
    <dbReference type="NCBI Taxonomy" id="3512"/>
    <lineage>
        <taxon>Eukaryota</taxon>
        <taxon>Viridiplantae</taxon>
        <taxon>Streptophyta</taxon>
        <taxon>Embryophyta</taxon>
        <taxon>Tracheophyta</taxon>
        <taxon>Spermatophyta</taxon>
        <taxon>Magnoliopsida</taxon>
        <taxon>eudicotyledons</taxon>
        <taxon>Gunneridae</taxon>
        <taxon>Pentapetalae</taxon>
        <taxon>rosids</taxon>
        <taxon>fabids</taxon>
        <taxon>Fagales</taxon>
        <taxon>Fagaceae</taxon>
        <taxon>Quercus</taxon>
    </lineage>
</organism>
<dbReference type="PANTHER" id="PTHR45125:SF51">
    <property type="entry name" value="F21J9.4-RELATED"/>
    <property type="match status" value="1"/>
</dbReference>
<dbReference type="PANTHER" id="PTHR45125">
    <property type="entry name" value="F21J9.4-RELATED"/>
    <property type="match status" value="1"/>
</dbReference>
<reference evidence="1 2" key="1">
    <citation type="journal article" date="2023" name="G3 (Bethesda)">
        <title>A haplotype-resolved chromosome-scale genome for Quercus rubra L. provides insights into the genetics of adaptive traits for red oak species.</title>
        <authorList>
            <person name="Kapoor B."/>
            <person name="Jenkins J."/>
            <person name="Schmutz J."/>
            <person name="Zhebentyayeva T."/>
            <person name="Kuelheim C."/>
            <person name="Coggeshall M."/>
            <person name="Heim C."/>
            <person name="Lasky J.R."/>
            <person name="Leites L."/>
            <person name="Islam-Faridi N."/>
            <person name="Romero-Severson J."/>
            <person name="DeLeo V.L."/>
            <person name="Lucas S.M."/>
            <person name="Lazic D."/>
            <person name="Gailing O."/>
            <person name="Carlson J."/>
            <person name="Staton M."/>
        </authorList>
    </citation>
    <scope>NUCLEOTIDE SEQUENCE [LARGE SCALE GENOMIC DNA]</scope>
    <source>
        <strain evidence="1">Pseudo-F2</strain>
    </source>
</reference>
<keyword evidence="2" id="KW-1185">Reference proteome</keyword>
<comment type="caution">
    <text evidence="1">The sequence shown here is derived from an EMBL/GenBank/DDBJ whole genome shotgun (WGS) entry which is preliminary data.</text>
</comment>
<proteinExistence type="predicted"/>
<accession>A0AAN7EZR4</accession>
<evidence type="ECO:0000313" key="1">
    <source>
        <dbReference type="EMBL" id="KAK4583252.1"/>
    </source>
</evidence>
<name>A0AAN7EZR4_QUERU</name>
<dbReference type="Proteomes" id="UP001324115">
    <property type="component" value="Unassembled WGS sequence"/>
</dbReference>
<gene>
    <name evidence="1" type="ORF">RGQ29_026153</name>
</gene>
<sequence>MRCKGINKNTTYWNRVLEYFNKEKAFASTHNANSLMNSWSTIQLHTNKFVGFLASIEMTSPSGVNEQNKINEAKEAYLKVQNTAFRFDHCWNYLEASTKMVRIYCKAS</sequence>
<evidence type="ECO:0000313" key="2">
    <source>
        <dbReference type="Proteomes" id="UP001324115"/>
    </source>
</evidence>
<protein>
    <submittedName>
        <fullName evidence="1">Uncharacterized protein</fullName>
    </submittedName>
</protein>
<dbReference type="EMBL" id="JAXUIC010000007">
    <property type="protein sequence ID" value="KAK4583252.1"/>
    <property type="molecule type" value="Genomic_DNA"/>
</dbReference>
<dbReference type="AlphaFoldDB" id="A0AAN7EZR4"/>